<protein>
    <recommendedName>
        <fullName evidence="3 10">Heme chaperone HemW</fullName>
    </recommendedName>
</protein>
<dbReference type="GO" id="GO:0046872">
    <property type="term" value="F:metal ion binding"/>
    <property type="evidence" value="ECO:0007669"/>
    <property type="project" value="UniProtKB-UniRule"/>
</dbReference>
<keyword evidence="5 10" id="KW-0949">S-adenosyl-L-methionine</keyword>
<comment type="similarity">
    <text evidence="2">Belongs to the anaerobic coproporphyrinogen-III oxidase family. HemW subfamily.</text>
</comment>
<dbReference type="GO" id="GO:0006779">
    <property type="term" value="P:porphyrin-containing compound biosynthetic process"/>
    <property type="evidence" value="ECO:0007669"/>
    <property type="project" value="InterPro"/>
</dbReference>
<reference evidence="12 13" key="1">
    <citation type="journal article" date="2008" name="Biol. Direct">
        <title>Complete genome sequence of the extremely acidophilic methanotroph isolate V4, Methylacidiphilum infernorum, a representative of the bacterial phylum Verrucomicrobia.</title>
        <authorList>
            <person name="Hou S."/>
            <person name="Makarova K.S."/>
            <person name="Saw J.H."/>
            <person name="Senin P."/>
            <person name="Ly B.V."/>
            <person name="Zhou Z."/>
            <person name="Ren Y."/>
            <person name="Wang J."/>
            <person name="Galperin M.Y."/>
            <person name="Omelchenko M.V."/>
            <person name="Wolf Y.I."/>
            <person name="Yutin N."/>
            <person name="Koonin E.V."/>
            <person name="Stott M.B."/>
            <person name="Mountain B.W."/>
            <person name="Crowe M.A."/>
            <person name="Smirnova A.V."/>
            <person name="Dunfield P.F."/>
            <person name="Feng L."/>
            <person name="Wang L."/>
            <person name="Alam M."/>
        </authorList>
    </citation>
    <scope>NUCLEOTIDE SEQUENCE [LARGE SCALE GENOMIC DNA]</scope>
    <source>
        <strain evidence="13">Isolate V4</strain>
    </source>
</reference>
<dbReference type="SUPFAM" id="SSF102114">
    <property type="entry name" value="Radical SAM enzymes"/>
    <property type="match status" value="1"/>
</dbReference>
<keyword evidence="10" id="KW-0963">Cytoplasm</keyword>
<dbReference type="InterPro" id="IPR004559">
    <property type="entry name" value="HemW-like"/>
</dbReference>
<name>B3DY93_METI4</name>
<keyword evidence="10" id="KW-0004">4Fe-4S</keyword>
<dbReference type="GO" id="GO:0004109">
    <property type="term" value="F:coproporphyrinogen oxidase activity"/>
    <property type="evidence" value="ECO:0007669"/>
    <property type="project" value="InterPro"/>
</dbReference>
<dbReference type="Proteomes" id="UP000009149">
    <property type="component" value="Chromosome"/>
</dbReference>
<dbReference type="SFLD" id="SFLDG01065">
    <property type="entry name" value="anaerobic_coproporphyrinogen-I"/>
    <property type="match status" value="1"/>
</dbReference>
<keyword evidence="8 10" id="KW-0411">Iron-sulfur</keyword>
<evidence type="ECO:0000256" key="2">
    <source>
        <dbReference type="ARBA" id="ARBA00006100"/>
    </source>
</evidence>
<evidence type="ECO:0000256" key="8">
    <source>
        <dbReference type="ARBA" id="ARBA00023014"/>
    </source>
</evidence>
<keyword evidence="4 10" id="KW-0349">Heme</keyword>
<dbReference type="InterPro" id="IPR058240">
    <property type="entry name" value="rSAM_sf"/>
</dbReference>
<dbReference type="Gene3D" id="3.20.20.70">
    <property type="entry name" value="Aldolase class I"/>
    <property type="match status" value="1"/>
</dbReference>
<feature type="domain" description="Radical SAM core" evidence="11">
    <location>
        <begin position="1"/>
        <end position="231"/>
    </location>
</feature>
<proteinExistence type="inferred from homology"/>
<dbReference type="InterPro" id="IPR013785">
    <property type="entry name" value="Aldolase_TIM"/>
</dbReference>
<dbReference type="AlphaFoldDB" id="B3DY93"/>
<comment type="function">
    <text evidence="10">Probably acts as a heme chaperone, transferring heme to an unknown acceptor. Binds one molecule of heme per monomer, possibly covalently. Binds 1 [4Fe-4S] cluster. The cluster is coordinated with 3 cysteines and an exchangeable S-adenosyl-L-methionine.</text>
</comment>
<evidence type="ECO:0000256" key="1">
    <source>
        <dbReference type="ARBA" id="ARBA00001966"/>
    </source>
</evidence>
<dbReference type="GO" id="GO:0005737">
    <property type="term" value="C:cytoplasm"/>
    <property type="evidence" value="ECO:0007669"/>
    <property type="project" value="UniProtKB-SubCell"/>
</dbReference>
<dbReference type="InterPro" id="IPR007197">
    <property type="entry name" value="rSAM"/>
</dbReference>
<dbReference type="InterPro" id="IPR006638">
    <property type="entry name" value="Elp3/MiaA/NifB-like_rSAM"/>
</dbReference>
<dbReference type="Pfam" id="PF04055">
    <property type="entry name" value="Radical_SAM"/>
    <property type="match status" value="1"/>
</dbReference>
<organism evidence="12 13">
    <name type="scientific">Methylacidiphilum infernorum (isolate V4)</name>
    <name type="common">Methylokorus infernorum (strain V4)</name>
    <dbReference type="NCBI Taxonomy" id="481448"/>
    <lineage>
        <taxon>Bacteria</taxon>
        <taxon>Pseudomonadati</taxon>
        <taxon>Verrucomicrobiota</taxon>
        <taxon>Methylacidiphilae</taxon>
        <taxon>Methylacidiphilales</taxon>
        <taxon>Methylacidiphilaceae</taxon>
        <taxon>Methylacidiphilum (ex Ratnadevi et al. 2023)</taxon>
    </lineage>
</organism>
<dbReference type="InterPro" id="IPR034505">
    <property type="entry name" value="Coproporphyrinogen-III_oxidase"/>
</dbReference>
<evidence type="ECO:0000256" key="6">
    <source>
        <dbReference type="ARBA" id="ARBA00022723"/>
    </source>
</evidence>
<evidence type="ECO:0000259" key="11">
    <source>
        <dbReference type="PROSITE" id="PS51918"/>
    </source>
</evidence>
<evidence type="ECO:0000256" key="10">
    <source>
        <dbReference type="RuleBase" id="RU364116"/>
    </source>
</evidence>
<dbReference type="PROSITE" id="PS51918">
    <property type="entry name" value="RADICAL_SAM"/>
    <property type="match status" value="1"/>
</dbReference>
<evidence type="ECO:0000313" key="13">
    <source>
        <dbReference type="Proteomes" id="UP000009149"/>
    </source>
</evidence>
<comment type="cofactor">
    <cofactor evidence="1">
        <name>[4Fe-4S] cluster</name>
        <dbReference type="ChEBI" id="CHEBI:49883"/>
    </cofactor>
</comment>
<dbReference type="KEGG" id="min:Minf_0310"/>
<evidence type="ECO:0000313" key="12">
    <source>
        <dbReference type="EMBL" id="ACD82370.1"/>
    </source>
</evidence>
<dbReference type="RefSeq" id="WP_012462652.1">
    <property type="nucleotide sequence ID" value="NC_010794.1"/>
</dbReference>
<dbReference type="SFLD" id="SFLDF00562">
    <property type="entry name" value="HemN-like__clustered_with_heat"/>
    <property type="match status" value="1"/>
</dbReference>
<dbReference type="PANTHER" id="PTHR13932:SF5">
    <property type="entry name" value="RADICAL S-ADENOSYL METHIONINE DOMAIN-CONTAINING PROTEIN 1, MITOCHONDRIAL"/>
    <property type="match status" value="1"/>
</dbReference>
<keyword evidence="9 10" id="KW-0143">Chaperone</keyword>
<dbReference type="STRING" id="481448.Minf_0310"/>
<evidence type="ECO:0000256" key="9">
    <source>
        <dbReference type="ARBA" id="ARBA00023186"/>
    </source>
</evidence>
<evidence type="ECO:0000256" key="4">
    <source>
        <dbReference type="ARBA" id="ARBA00022617"/>
    </source>
</evidence>
<dbReference type="SMART" id="SM00729">
    <property type="entry name" value="Elp3"/>
    <property type="match status" value="1"/>
</dbReference>
<keyword evidence="6 10" id="KW-0479">Metal-binding</keyword>
<dbReference type="OrthoDB" id="9808022at2"/>
<dbReference type="eggNOG" id="COG0635">
    <property type="taxonomic scope" value="Bacteria"/>
</dbReference>
<dbReference type="HOGENOM" id="CLU_027579_1_1_0"/>
<dbReference type="CDD" id="cd01335">
    <property type="entry name" value="Radical_SAM"/>
    <property type="match status" value="1"/>
</dbReference>
<dbReference type="EMBL" id="CP000975">
    <property type="protein sequence ID" value="ACD82370.1"/>
    <property type="molecule type" value="Genomic_DNA"/>
</dbReference>
<keyword evidence="7 10" id="KW-0408">Iron</keyword>
<evidence type="ECO:0000256" key="5">
    <source>
        <dbReference type="ARBA" id="ARBA00022691"/>
    </source>
</evidence>
<accession>B3DY93</accession>
<evidence type="ECO:0000256" key="7">
    <source>
        <dbReference type="ARBA" id="ARBA00023004"/>
    </source>
</evidence>
<dbReference type="SFLD" id="SFLDS00029">
    <property type="entry name" value="Radical_SAM"/>
    <property type="match status" value="1"/>
</dbReference>
<sequence>MEIKHLYFHFPFCSTVCPYCGFYVTTAARKEIYLVIEALIREVELLSTTFRLNPQTLFIGGGTPSLAKPAEIDRLLAAIPKENVKEITIEANPRTVTLQKAVQWKESGINRVSLGVQSLDEKELLILGRRHKPKDVVDSANALRKGGIENINLDFIFGIPTQGVESFKRSLYRGLELSPKHISLYCLSYEEGTPFFEEMKKGRFVPDEKKEIEMMEMACELLADHGFVRYEVSNFALPGYQSLHNKAYWQGKDYLGIGPSACSTVGNKRWSNLNDYIQYVQELQEGRLPIKTMESLDEELKKKERLFLALRTDEGITLGQEGEKEKRTVEWLVEEGLGYIKENRFILTNRGFLLADEIALYFL</sequence>
<gene>
    <name evidence="12" type="primary">hemN</name>
    <name evidence="12" type="ordered locus">Minf_0310</name>
</gene>
<dbReference type="PANTHER" id="PTHR13932">
    <property type="entry name" value="COPROPORPHYRINIGEN III OXIDASE"/>
    <property type="match status" value="1"/>
</dbReference>
<dbReference type="GO" id="GO:0051539">
    <property type="term" value="F:4 iron, 4 sulfur cluster binding"/>
    <property type="evidence" value="ECO:0007669"/>
    <property type="project" value="UniProtKB-UniRule"/>
</dbReference>
<comment type="subcellular location">
    <subcellularLocation>
        <location evidence="10">Cytoplasm</location>
    </subcellularLocation>
</comment>
<dbReference type="NCBIfam" id="TIGR00539">
    <property type="entry name" value="hemN_rel"/>
    <property type="match status" value="1"/>
</dbReference>
<evidence type="ECO:0000256" key="3">
    <source>
        <dbReference type="ARBA" id="ARBA00017228"/>
    </source>
</evidence>